<dbReference type="Proteomes" id="UP000237000">
    <property type="component" value="Unassembled WGS sequence"/>
</dbReference>
<dbReference type="InParanoid" id="A0A2P5FRT4"/>
<proteinExistence type="predicted"/>
<gene>
    <name evidence="1" type="ORF">TorRG33x02_035990</name>
</gene>
<evidence type="ECO:0000313" key="2">
    <source>
        <dbReference type="Proteomes" id="UP000237000"/>
    </source>
</evidence>
<dbReference type="OrthoDB" id="1749428at2759"/>
<protein>
    <submittedName>
        <fullName evidence="1">Uncharacterized protein</fullName>
    </submittedName>
</protein>
<dbReference type="EMBL" id="JXTC01000012">
    <property type="protein sequence ID" value="POO00525.1"/>
    <property type="molecule type" value="Genomic_DNA"/>
</dbReference>
<evidence type="ECO:0000313" key="1">
    <source>
        <dbReference type="EMBL" id="POO00525.1"/>
    </source>
</evidence>
<keyword evidence="2" id="KW-1185">Reference proteome</keyword>
<dbReference type="AlphaFoldDB" id="A0A2P5FRT4"/>
<name>A0A2P5FRT4_TREOI</name>
<organism evidence="1 2">
    <name type="scientific">Trema orientale</name>
    <name type="common">Charcoal tree</name>
    <name type="synonym">Celtis orientalis</name>
    <dbReference type="NCBI Taxonomy" id="63057"/>
    <lineage>
        <taxon>Eukaryota</taxon>
        <taxon>Viridiplantae</taxon>
        <taxon>Streptophyta</taxon>
        <taxon>Embryophyta</taxon>
        <taxon>Tracheophyta</taxon>
        <taxon>Spermatophyta</taxon>
        <taxon>Magnoliopsida</taxon>
        <taxon>eudicotyledons</taxon>
        <taxon>Gunneridae</taxon>
        <taxon>Pentapetalae</taxon>
        <taxon>rosids</taxon>
        <taxon>fabids</taxon>
        <taxon>Rosales</taxon>
        <taxon>Cannabaceae</taxon>
        <taxon>Trema</taxon>
    </lineage>
</organism>
<reference evidence="2" key="1">
    <citation type="submission" date="2016-06" db="EMBL/GenBank/DDBJ databases">
        <title>Parallel loss of symbiosis genes in relatives of nitrogen-fixing non-legume Parasponia.</title>
        <authorList>
            <person name="Van Velzen R."/>
            <person name="Holmer R."/>
            <person name="Bu F."/>
            <person name="Rutten L."/>
            <person name="Van Zeijl A."/>
            <person name="Liu W."/>
            <person name="Santuari L."/>
            <person name="Cao Q."/>
            <person name="Sharma T."/>
            <person name="Shen D."/>
            <person name="Roswanjaya Y."/>
            <person name="Wardhani T."/>
            <person name="Kalhor M.S."/>
            <person name="Jansen J."/>
            <person name="Van den Hoogen J."/>
            <person name="Gungor B."/>
            <person name="Hartog M."/>
            <person name="Hontelez J."/>
            <person name="Verver J."/>
            <person name="Yang W.-C."/>
            <person name="Schijlen E."/>
            <person name="Repin R."/>
            <person name="Schilthuizen M."/>
            <person name="Schranz E."/>
            <person name="Heidstra R."/>
            <person name="Miyata K."/>
            <person name="Fedorova E."/>
            <person name="Kohlen W."/>
            <person name="Bisseling T."/>
            <person name="Smit S."/>
            <person name="Geurts R."/>
        </authorList>
    </citation>
    <scope>NUCLEOTIDE SEQUENCE [LARGE SCALE GENOMIC DNA]</scope>
    <source>
        <strain evidence="2">cv. RG33-2</strain>
    </source>
</reference>
<comment type="caution">
    <text evidence="1">The sequence shown here is derived from an EMBL/GenBank/DDBJ whole genome shotgun (WGS) entry which is preliminary data.</text>
</comment>
<accession>A0A2P5FRT4</accession>
<sequence length="116" mass="12612">MSLCTNDDQVIPGRYRDNPNIIKDPVTVKTKGSGYIGSSTDGILRPGSSGTVKKSRLCRIYYGVNHDARNCQSRSMRKSNGGASTSYNASDVATANSHDYMINDSTQDSIHSTDFI</sequence>